<accession>A0ABS1XSQ7</accession>
<proteinExistence type="predicted"/>
<dbReference type="RefSeq" id="WP_203174740.1">
    <property type="nucleotide sequence ID" value="NZ_JAEVHM010000037.1"/>
</dbReference>
<gene>
    <name evidence="3" type="ORF">JNW91_10795</name>
</gene>
<dbReference type="NCBIfam" id="NF033532">
    <property type="entry name" value="lone7para_assoc"/>
    <property type="match status" value="1"/>
</dbReference>
<feature type="domain" description="SseB protein N-terminal" evidence="2">
    <location>
        <begin position="112"/>
        <end position="196"/>
    </location>
</feature>
<comment type="caution">
    <text evidence="3">The sequence shown here is derived from an EMBL/GenBank/DDBJ whole genome shotgun (WGS) entry which is preliminary data.</text>
</comment>
<dbReference type="Pfam" id="PF07179">
    <property type="entry name" value="SseB"/>
    <property type="match status" value="1"/>
</dbReference>
<reference evidence="3 4" key="1">
    <citation type="submission" date="2021-01" db="EMBL/GenBank/DDBJ databases">
        <title>Draft genome sequence of Micromonospora sp. strain STR1_7.</title>
        <authorList>
            <person name="Karlyshev A."/>
            <person name="Jawad R."/>
        </authorList>
    </citation>
    <scope>NUCLEOTIDE SEQUENCE [LARGE SCALE GENOMIC DNA]</scope>
    <source>
        <strain evidence="3 4">STR1-7</strain>
    </source>
</reference>
<feature type="region of interest" description="Disordered" evidence="1">
    <location>
        <begin position="1"/>
        <end position="23"/>
    </location>
</feature>
<evidence type="ECO:0000259" key="2">
    <source>
        <dbReference type="Pfam" id="PF07179"/>
    </source>
</evidence>
<keyword evidence="4" id="KW-1185">Reference proteome</keyword>
<protein>
    <submittedName>
        <fullName evidence="3">Type VII secretion system-associated protein</fullName>
    </submittedName>
</protein>
<dbReference type="InterPro" id="IPR047659">
    <property type="entry name" value="T7SS_assoc"/>
</dbReference>
<dbReference type="InterPro" id="IPR009839">
    <property type="entry name" value="SseB_N"/>
</dbReference>
<name>A0ABS1XSQ7_9ACTN</name>
<evidence type="ECO:0000313" key="3">
    <source>
        <dbReference type="EMBL" id="MBM0232306.1"/>
    </source>
</evidence>
<sequence length="197" mass="21526">MSEQDRIQGEEMSAVVTAGPPPMVTDEMRRQAKQAPDTWIYAVDPAFEGAGDVPGWAVIGAFRVDERGEISDEFQRNPNYQPTPVALGFPAPANEVENALQLAVTGLGGDEKVRVALLTATVFVPYVPGVGIADLDAGLDRPVVHAFTSEQYLPDPADWPYWERRAVRDLIEPIGDRYLVLNPGSSLELRLPASDLR</sequence>
<organism evidence="3 4">
    <name type="scientific">Micromonospora parastrephiae</name>
    <dbReference type="NCBI Taxonomy" id="2806101"/>
    <lineage>
        <taxon>Bacteria</taxon>
        <taxon>Bacillati</taxon>
        <taxon>Actinomycetota</taxon>
        <taxon>Actinomycetes</taxon>
        <taxon>Micromonosporales</taxon>
        <taxon>Micromonosporaceae</taxon>
        <taxon>Micromonospora</taxon>
    </lineage>
</organism>
<dbReference type="EMBL" id="JAEVHM010000037">
    <property type="protein sequence ID" value="MBM0232306.1"/>
    <property type="molecule type" value="Genomic_DNA"/>
</dbReference>
<dbReference type="Proteomes" id="UP000601027">
    <property type="component" value="Unassembled WGS sequence"/>
</dbReference>
<evidence type="ECO:0000256" key="1">
    <source>
        <dbReference type="SAM" id="MobiDB-lite"/>
    </source>
</evidence>
<evidence type="ECO:0000313" key="4">
    <source>
        <dbReference type="Proteomes" id="UP000601027"/>
    </source>
</evidence>